<protein>
    <recommendedName>
        <fullName evidence="8">Glutamate 5-kinase</fullName>
        <ecNumber evidence="8">2.7.2.11</ecNumber>
    </recommendedName>
    <alternativeName>
        <fullName evidence="8">Gamma-glutamyl kinase</fullName>
        <shortName evidence="8">GK</shortName>
    </alternativeName>
</protein>
<dbReference type="CDD" id="cd04242">
    <property type="entry name" value="AAK_G5K_ProB"/>
    <property type="match status" value="1"/>
</dbReference>
<evidence type="ECO:0000256" key="8">
    <source>
        <dbReference type="HAMAP-Rule" id="MF_00456"/>
    </source>
</evidence>
<reference evidence="10" key="1">
    <citation type="submission" date="2019-11" db="EMBL/GenBank/DDBJ databases">
        <authorList>
            <person name="Kojima H."/>
        </authorList>
    </citation>
    <scope>NUCLEOTIDE SEQUENCE</scope>
    <source>
        <strain evidence="10">H1576</strain>
    </source>
</reference>
<evidence type="ECO:0000256" key="5">
    <source>
        <dbReference type="ARBA" id="ARBA00022741"/>
    </source>
</evidence>
<dbReference type="SUPFAM" id="SSF53633">
    <property type="entry name" value="Carbamate kinase-like"/>
    <property type="match status" value="1"/>
</dbReference>
<gene>
    <name evidence="8 10" type="primary">proB</name>
    <name evidence="10" type="ORF">GJV85_11495</name>
</gene>
<dbReference type="InterPro" id="IPR005715">
    <property type="entry name" value="Glu_5kinase/COase_Synthase"/>
</dbReference>
<dbReference type="AlphaFoldDB" id="A0A975B1W7"/>
<keyword evidence="5 8" id="KW-0547">Nucleotide-binding</keyword>
<comment type="catalytic activity">
    <reaction evidence="8">
        <text>L-glutamate + ATP = L-glutamyl 5-phosphate + ADP</text>
        <dbReference type="Rhea" id="RHEA:14877"/>
        <dbReference type="ChEBI" id="CHEBI:29985"/>
        <dbReference type="ChEBI" id="CHEBI:30616"/>
        <dbReference type="ChEBI" id="CHEBI:58274"/>
        <dbReference type="ChEBI" id="CHEBI:456216"/>
        <dbReference type="EC" id="2.7.2.11"/>
    </reaction>
</comment>
<evidence type="ECO:0000256" key="1">
    <source>
        <dbReference type="ARBA" id="ARBA00022490"/>
    </source>
</evidence>
<feature type="binding site" evidence="8">
    <location>
        <position position="142"/>
    </location>
    <ligand>
        <name>substrate</name>
    </ligand>
</feature>
<comment type="subcellular location">
    <subcellularLocation>
        <location evidence="8">Cytoplasm</location>
    </subcellularLocation>
</comment>
<evidence type="ECO:0000313" key="10">
    <source>
        <dbReference type="EMBL" id="QSZ42709.1"/>
    </source>
</evidence>
<dbReference type="RefSeq" id="WP_207561520.1">
    <property type="nucleotide sequence ID" value="NZ_CP046072.1"/>
</dbReference>
<dbReference type="PANTHER" id="PTHR43654">
    <property type="entry name" value="GLUTAMATE 5-KINASE"/>
    <property type="match status" value="1"/>
</dbReference>
<comment type="similarity">
    <text evidence="8">Belongs to the glutamate 5-kinase family.</text>
</comment>
<dbReference type="Pfam" id="PF00696">
    <property type="entry name" value="AA_kinase"/>
    <property type="match status" value="1"/>
</dbReference>
<evidence type="ECO:0000256" key="7">
    <source>
        <dbReference type="ARBA" id="ARBA00022840"/>
    </source>
</evidence>
<dbReference type="GO" id="GO:0004349">
    <property type="term" value="F:glutamate 5-kinase activity"/>
    <property type="evidence" value="ECO:0007669"/>
    <property type="project" value="UniProtKB-UniRule"/>
</dbReference>
<dbReference type="HAMAP" id="MF_00456">
    <property type="entry name" value="ProB"/>
    <property type="match status" value="1"/>
</dbReference>
<dbReference type="FunFam" id="3.40.1160.10:FF:000006">
    <property type="entry name" value="Glutamate 5-kinase"/>
    <property type="match status" value="1"/>
</dbReference>
<keyword evidence="2 8" id="KW-0028">Amino-acid biosynthesis</keyword>
<keyword evidence="1 8" id="KW-0963">Cytoplasm</keyword>
<dbReference type="GO" id="GO:0055129">
    <property type="term" value="P:L-proline biosynthetic process"/>
    <property type="evidence" value="ECO:0007669"/>
    <property type="project" value="UniProtKB-UniRule"/>
</dbReference>
<feature type="domain" description="Aspartate/glutamate/uridylate kinase" evidence="9">
    <location>
        <begin position="2"/>
        <end position="228"/>
    </location>
</feature>
<keyword evidence="6 8" id="KW-0418">Kinase</keyword>
<dbReference type="InterPro" id="IPR001057">
    <property type="entry name" value="Glu/AcGlu_kinase"/>
</dbReference>
<accession>A0A975B1W7</accession>
<feature type="binding site" evidence="8">
    <location>
        <position position="7"/>
    </location>
    <ligand>
        <name>ATP</name>
        <dbReference type="ChEBI" id="CHEBI:30616"/>
    </ligand>
</feature>
<keyword evidence="11" id="KW-1185">Reference proteome</keyword>
<comment type="function">
    <text evidence="8">Catalyzes the transfer of a phosphate group to glutamate to form L-glutamate 5-phosphate.</text>
</comment>
<sequence length="257" mass="28777">MKRVVIKVGSSVLTETTTIAKERMLNLVSLIVEARKKYEIILVTSGAVAAGYTSVQLNRSIPTSKKVLASVGQPILMSAYKNKFDIFNVAISQILLTEEDFNSRVHTQIVQDIINRTLTNDILPIVNENDISTTPDQLFGDNDQLSAHVAFYTGADMLVILSDIDGYYDSNPKDNPKAKIRKVVHEIEKEELEQVHTPNNQFASGGIVTKLMAAKYIMEKKRKMFLCNGYDLAAARDFLIHDKHTKGTLFISKEKDK</sequence>
<proteinExistence type="inferred from homology"/>
<dbReference type="KEGG" id="saqt:GJV85_11495"/>
<dbReference type="InterPro" id="IPR036393">
    <property type="entry name" value="AceGlu_kinase-like_sf"/>
</dbReference>
<comment type="pathway">
    <text evidence="8">Amino-acid biosynthesis; L-proline biosynthesis; L-glutamate 5-semialdehyde from L-glutamate: step 1/2.</text>
</comment>
<dbReference type="EC" id="2.7.2.11" evidence="8"/>
<dbReference type="PROSITE" id="PS00902">
    <property type="entry name" value="GLUTAMATE_5_KINASE"/>
    <property type="match status" value="1"/>
</dbReference>
<dbReference type="EMBL" id="CP046072">
    <property type="protein sequence ID" value="QSZ42709.1"/>
    <property type="molecule type" value="Genomic_DNA"/>
</dbReference>
<feature type="binding site" evidence="8">
    <location>
        <position position="45"/>
    </location>
    <ligand>
        <name>substrate</name>
    </ligand>
</feature>
<evidence type="ECO:0000256" key="6">
    <source>
        <dbReference type="ARBA" id="ARBA00022777"/>
    </source>
</evidence>
<dbReference type="InterPro" id="IPR019797">
    <property type="entry name" value="Glutamate_5-kinase_CS"/>
</dbReference>
<dbReference type="InterPro" id="IPR001048">
    <property type="entry name" value="Asp/Glu/Uridylate_kinase"/>
</dbReference>
<keyword evidence="7 8" id="KW-0067">ATP-binding</keyword>
<evidence type="ECO:0000313" key="11">
    <source>
        <dbReference type="Proteomes" id="UP000671852"/>
    </source>
</evidence>
<dbReference type="GO" id="GO:0005829">
    <property type="term" value="C:cytosol"/>
    <property type="evidence" value="ECO:0007669"/>
    <property type="project" value="TreeGrafter"/>
</dbReference>
<evidence type="ECO:0000256" key="2">
    <source>
        <dbReference type="ARBA" id="ARBA00022605"/>
    </source>
</evidence>
<feature type="binding site" evidence="8">
    <location>
        <begin position="204"/>
        <end position="210"/>
    </location>
    <ligand>
        <name>ATP</name>
        <dbReference type="ChEBI" id="CHEBI:30616"/>
    </ligand>
</feature>
<dbReference type="PIRSF" id="PIRSF000729">
    <property type="entry name" value="GK"/>
    <property type="match status" value="1"/>
</dbReference>
<dbReference type="GO" id="GO:0005524">
    <property type="term" value="F:ATP binding"/>
    <property type="evidence" value="ECO:0007669"/>
    <property type="project" value="UniProtKB-KW"/>
</dbReference>
<name>A0A975B1W7_9BACT</name>
<evidence type="ECO:0000259" key="9">
    <source>
        <dbReference type="Pfam" id="PF00696"/>
    </source>
</evidence>
<dbReference type="Proteomes" id="UP000671852">
    <property type="component" value="Chromosome"/>
</dbReference>
<evidence type="ECO:0000256" key="4">
    <source>
        <dbReference type="ARBA" id="ARBA00022679"/>
    </source>
</evidence>
<dbReference type="NCBIfam" id="TIGR01027">
    <property type="entry name" value="proB"/>
    <property type="match status" value="1"/>
</dbReference>
<feature type="binding site" evidence="8">
    <location>
        <position position="130"/>
    </location>
    <ligand>
        <name>substrate</name>
    </ligand>
</feature>
<keyword evidence="4 8" id="KW-0808">Transferase</keyword>
<dbReference type="PANTHER" id="PTHR43654:SF3">
    <property type="entry name" value="GLUTAMATE 5-KINASE"/>
    <property type="match status" value="1"/>
</dbReference>
<organism evidence="10 11">
    <name type="scientific">Sulfurimonas aquatica</name>
    <dbReference type="NCBI Taxonomy" id="2672570"/>
    <lineage>
        <taxon>Bacteria</taxon>
        <taxon>Pseudomonadati</taxon>
        <taxon>Campylobacterota</taxon>
        <taxon>Epsilonproteobacteria</taxon>
        <taxon>Campylobacterales</taxon>
        <taxon>Sulfurimonadaceae</taxon>
        <taxon>Sulfurimonas</taxon>
    </lineage>
</organism>
<dbReference type="PRINTS" id="PR00474">
    <property type="entry name" value="GLU5KINASE"/>
</dbReference>
<feature type="binding site" evidence="8">
    <location>
        <begin position="162"/>
        <end position="163"/>
    </location>
    <ligand>
        <name>ATP</name>
        <dbReference type="ChEBI" id="CHEBI:30616"/>
    </ligand>
</feature>
<dbReference type="Gene3D" id="3.40.1160.10">
    <property type="entry name" value="Acetylglutamate kinase-like"/>
    <property type="match status" value="1"/>
</dbReference>
<dbReference type="InterPro" id="IPR011529">
    <property type="entry name" value="Glu_5kinase"/>
</dbReference>
<keyword evidence="3 8" id="KW-0641">Proline biosynthesis</keyword>
<reference evidence="10" key="2">
    <citation type="submission" date="2021-04" db="EMBL/GenBank/DDBJ databases">
        <title>Isolation and characterization of a novel species of the genus Sulfurimonas.</title>
        <authorList>
            <person name="Fukui M."/>
        </authorList>
    </citation>
    <scope>NUCLEOTIDE SEQUENCE</scope>
    <source>
        <strain evidence="10">H1576</strain>
    </source>
</reference>
<dbReference type="InterPro" id="IPR041739">
    <property type="entry name" value="G5K_ProB"/>
</dbReference>
<evidence type="ECO:0000256" key="3">
    <source>
        <dbReference type="ARBA" id="ARBA00022650"/>
    </source>
</evidence>